<dbReference type="HOGENOM" id="CLU_1512992_0_0_1"/>
<protein>
    <submittedName>
        <fullName evidence="1">Uncharacterized protein</fullName>
    </submittedName>
</protein>
<dbReference type="Gramene" id="BGIOSGA025312-TA">
    <property type="protein sequence ID" value="BGIOSGA025312-PA"/>
    <property type="gene ID" value="BGIOSGA025312"/>
</dbReference>
<evidence type="ECO:0000313" key="2">
    <source>
        <dbReference type="Proteomes" id="UP000007015"/>
    </source>
</evidence>
<organism evidence="1 2">
    <name type="scientific">Oryza sativa subsp. indica</name>
    <name type="common">Rice</name>
    <dbReference type="NCBI Taxonomy" id="39946"/>
    <lineage>
        <taxon>Eukaryota</taxon>
        <taxon>Viridiplantae</taxon>
        <taxon>Streptophyta</taxon>
        <taxon>Embryophyta</taxon>
        <taxon>Tracheophyta</taxon>
        <taxon>Spermatophyta</taxon>
        <taxon>Magnoliopsida</taxon>
        <taxon>Liliopsida</taxon>
        <taxon>Poales</taxon>
        <taxon>Poaceae</taxon>
        <taxon>BOP clade</taxon>
        <taxon>Oryzoideae</taxon>
        <taxon>Oryzeae</taxon>
        <taxon>Oryzinae</taxon>
        <taxon>Oryza</taxon>
        <taxon>Oryza sativa</taxon>
    </lineage>
</organism>
<keyword evidence="2" id="KW-1185">Reference proteome</keyword>
<name>A2YJ04_ORYSI</name>
<dbReference type="Proteomes" id="UP000007015">
    <property type="component" value="Chromosome 7"/>
</dbReference>
<sequence>MQAHTCTGHLHLTFQAHGAPDVPQPLSHDDEHISATLEVNKGDGLRHTSHGENEDDVNQVDGLRLTKNDQAYYGPITCSHTRKIQQEVNSLFAQLNPNFSENFILPKCSTFVLLRFTPEDIITTPRRMGYVEGDKGYVEEEPAHAQPVAVYANKKMVYAAKDSTSKACATQPVNFLHA</sequence>
<evidence type="ECO:0000313" key="1">
    <source>
        <dbReference type="EMBL" id="EAZ03065.1"/>
    </source>
</evidence>
<dbReference type="AlphaFoldDB" id="A2YJ04"/>
<accession>A2YJ04</accession>
<gene>
    <name evidence="1" type="ORF">OsI_25209</name>
</gene>
<reference evidence="1 2" key="1">
    <citation type="journal article" date="2005" name="PLoS Biol.">
        <title>The genomes of Oryza sativa: a history of duplications.</title>
        <authorList>
            <person name="Yu J."/>
            <person name="Wang J."/>
            <person name="Lin W."/>
            <person name="Li S."/>
            <person name="Li H."/>
            <person name="Zhou J."/>
            <person name="Ni P."/>
            <person name="Dong W."/>
            <person name="Hu S."/>
            <person name="Zeng C."/>
            <person name="Zhang J."/>
            <person name="Zhang Y."/>
            <person name="Li R."/>
            <person name="Xu Z."/>
            <person name="Li S."/>
            <person name="Li X."/>
            <person name="Zheng H."/>
            <person name="Cong L."/>
            <person name="Lin L."/>
            <person name="Yin J."/>
            <person name="Geng J."/>
            <person name="Li G."/>
            <person name="Shi J."/>
            <person name="Liu J."/>
            <person name="Lv H."/>
            <person name="Li J."/>
            <person name="Wang J."/>
            <person name="Deng Y."/>
            <person name="Ran L."/>
            <person name="Shi X."/>
            <person name="Wang X."/>
            <person name="Wu Q."/>
            <person name="Li C."/>
            <person name="Ren X."/>
            <person name="Wang J."/>
            <person name="Wang X."/>
            <person name="Li D."/>
            <person name="Liu D."/>
            <person name="Zhang X."/>
            <person name="Ji Z."/>
            <person name="Zhao W."/>
            <person name="Sun Y."/>
            <person name="Zhang Z."/>
            <person name="Bao J."/>
            <person name="Han Y."/>
            <person name="Dong L."/>
            <person name="Ji J."/>
            <person name="Chen P."/>
            <person name="Wu S."/>
            <person name="Liu J."/>
            <person name="Xiao Y."/>
            <person name="Bu D."/>
            <person name="Tan J."/>
            <person name="Yang L."/>
            <person name="Ye C."/>
            <person name="Zhang J."/>
            <person name="Xu J."/>
            <person name="Zhou Y."/>
            <person name="Yu Y."/>
            <person name="Zhang B."/>
            <person name="Zhuang S."/>
            <person name="Wei H."/>
            <person name="Liu B."/>
            <person name="Lei M."/>
            <person name="Yu H."/>
            <person name="Li Y."/>
            <person name="Xu H."/>
            <person name="Wei S."/>
            <person name="He X."/>
            <person name="Fang L."/>
            <person name="Zhang Z."/>
            <person name="Zhang Y."/>
            <person name="Huang X."/>
            <person name="Su Z."/>
            <person name="Tong W."/>
            <person name="Li J."/>
            <person name="Tong Z."/>
            <person name="Li S."/>
            <person name="Ye J."/>
            <person name="Wang L."/>
            <person name="Fang L."/>
            <person name="Lei T."/>
            <person name="Chen C."/>
            <person name="Chen H."/>
            <person name="Xu Z."/>
            <person name="Li H."/>
            <person name="Huang H."/>
            <person name="Zhang F."/>
            <person name="Xu H."/>
            <person name="Li N."/>
            <person name="Zhao C."/>
            <person name="Li S."/>
            <person name="Dong L."/>
            <person name="Huang Y."/>
            <person name="Li L."/>
            <person name="Xi Y."/>
            <person name="Qi Q."/>
            <person name="Li W."/>
            <person name="Zhang B."/>
            <person name="Hu W."/>
            <person name="Zhang Y."/>
            <person name="Tian X."/>
            <person name="Jiao Y."/>
            <person name="Liang X."/>
            <person name="Jin J."/>
            <person name="Gao L."/>
            <person name="Zheng W."/>
            <person name="Hao B."/>
            <person name="Liu S."/>
            <person name="Wang W."/>
            <person name="Yuan L."/>
            <person name="Cao M."/>
            <person name="McDermott J."/>
            <person name="Samudrala R."/>
            <person name="Wang J."/>
            <person name="Wong G.K."/>
            <person name="Yang H."/>
        </authorList>
    </citation>
    <scope>NUCLEOTIDE SEQUENCE [LARGE SCALE GENOMIC DNA]</scope>
    <source>
        <strain evidence="2">cv. 93-11</strain>
    </source>
</reference>
<dbReference type="Pfam" id="PF12425">
    <property type="entry name" value="DUF3673"/>
    <property type="match status" value="1"/>
</dbReference>
<dbReference type="OMA" id="HAPHEEI"/>
<proteinExistence type="predicted"/>
<dbReference type="InterPro" id="IPR022142">
    <property type="entry name" value="DUF3673"/>
</dbReference>
<dbReference type="EMBL" id="CM000132">
    <property type="protein sequence ID" value="EAZ03065.1"/>
    <property type="molecule type" value="Genomic_DNA"/>
</dbReference>